<dbReference type="InterPro" id="IPR010667">
    <property type="entry name" value="Phage_T4_Gp19"/>
</dbReference>
<accession>A0A8J8BBG0</accession>
<dbReference type="AlphaFoldDB" id="A0A8J8BBG0"/>
<organism evidence="1 2">
    <name type="scientific">Actinocrinis puniceicyclus</name>
    <dbReference type="NCBI Taxonomy" id="977794"/>
    <lineage>
        <taxon>Bacteria</taxon>
        <taxon>Bacillati</taxon>
        <taxon>Actinomycetota</taxon>
        <taxon>Actinomycetes</taxon>
        <taxon>Catenulisporales</taxon>
        <taxon>Actinospicaceae</taxon>
        <taxon>Actinocrinis</taxon>
    </lineage>
</organism>
<gene>
    <name evidence="1" type="ORF">KGA66_13225</name>
</gene>
<evidence type="ECO:0000313" key="1">
    <source>
        <dbReference type="EMBL" id="MBS2964012.1"/>
    </source>
</evidence>
<comment type="caution">
    <text evidence="1">The sequence shown here is derived from an EMBL/GenBank/DDBJ whole genome shotgun (WGS) entry which is preliminary data.</text>
</comment>
<name>A0A8J8BBG0_9ACTN</name>
<dbReference type="GO" id="GO:0005198">
    <property type="term" value="F:structural molecule activity"/>
    <property type="evidence" value="ECO:0007669"/>
    <property type="project" value="InterPro"/>
</dbReference>
<dbReference type="PANTHER" id="PTHR38009">
    <property type="entry name" value="CONSERVED HYPOTHETICAL PHAGE TAIL PROTEIN"/>
    <property type="match status" value="1"/>
</dbReference>
<dbReference type="PANTHER" id="PTHR38009:SF1">
    <property type="entry name" value="CONSERVED HYPOTHETICAL PHAGE TAIL PROTEIN"/>
    <property type="match status" value="1"/>
</dbReference>
<reference evidence="1" key="1">
    <citation type="submission" date="2021-04" db="EMBL/GenBank/DDBJ databases">
        <title>Genome based classification of Actinospica acidithermotolerans sp. nov., an actinobacterium isolated from an Indonesian hot spring.</title>
        <authorList>
            <person name="Kusuma A.B."/>
            <person name="Putra K.E."/>
            <person name="Nafisah S."/>
            <person name="Loh J."/>
            <person name="Nouioui I."/>
            <person name="Goodfellow M."/>
        </authorList>
    </citation>
    <scope>NUCLEOTIDE SEQUENCE</scope>
    <source>
        <strain evidence="1">DSM 45618</strain>
    </source>
</reference>
<evidence type="ECO:0000313" key="2">
    <source>
        <dbReference type="Proteomes" id="UP000677913"/>
    </source>
</evidence>
<dbReference type="InterPro" id="IPR011747">
    <property type="entry name" value="CHP02241"/>
</dbReference>
<dbReference type="RefSeq" id="WP_211468244.1">
    <property type="nucleotide sequence ID" value="NZ_JAGSXH010000039.1"/>
</dbReference>
<dbReference type="EMBL" id="JAGSXH010000039">
    <property type="protein sequence ID" value="MBS2964012.1"/>
    <property type="molecule type" value="Genomic_DNA"/>
</dbReference>
<dbReference type="NCBIfam" id="TIGR02241">
    <property type="entry name" value="conserved hypothetical phage tail region protein"/>
    <property type="match status" value="1"/>
</dbReference>
<protein>
    <submittedName>
        <fullName evidence="1">Phage tail protein</fullName>
    </submittedName>
</protein>
<proteinExistence type="predicted"/>
<keyword evidence="2" id="KW-1185">Reference proteome</keyword>
<dbReference type="Pfam" id="PF06841">
    <property type="entry name" value="Phage_T4_gp19"/>
    <property type="match status" value="1"/>
</dbReference>
<sequence length="145" mass="15465">MANEDLGMAGLAWRFGVTVDGEQIALFTGCAGLDAEYEAFTWKEGGGDGPVVTLAGRLTYTNVKLTRPVDKDSAKVLRWFAAQASKPKPHHVTITLYDGNGAQIAAWALTDAWPVKYSGPTLTTLGEPAEAVALESLELSHRGFA</sequence>
<dbReference type="Proteomes" id="UP000677913">
    <property type="component" value="Unassembled WGS sequence"/>
</dbReference>